<dbReference type="Proteomes" id="UP000248749">
    <property type="component" value="Unassembled WGS sequence"/>
</dbReference>
<evidence type="ECO:0000256" key="8">
    <source>
        <dbReference type="PIRSR" id="PIRSR001134-1"/>
    </source>
</evidence>
<evidence type="ECO:0000256" key="3">
    <source>
        <dbReference type="ARBA" id="ARBA00022729"/>
    </source>
</evidence>
<dbReference type="Gene3D" id="2.40.10.10">
    <property type="entry name" value="Trypsin-like serine proteases"/>
    <property type="match status" value="2"/>
</dbReference>
<dbReference type="GO" id="GO:0004252">
    <property type="term" value="F:serine-type endopeptidase activity"/>
    <property type="evidence" value="ECO:0007669"/>
    <property type="project" value="InterPro"/>
</dbReference>
<dbReference type="EMBL" id="POUB01000147">
    <property type="protein sequence ID" value="PZF94083.1"/>
    <property type="molecule type" value="Genomic_DNA"/>
</dbReference>
<feature type="disulfide bond" evidence="9">
    <location>
        <begin position="173"/>
        <end position="194"/>
    </location>
</feature>
<dbReference type="InterPro" id="IPR001316">
    <property type="entry name" value="Pept_S1A_streptogrisin"/>
</dbReference>
<feature type="disulfide bond" evidence="9">
    <location>
        <begin position="296"/>
        <end position="326"/>
    </location>
</feature>
<accession>A0A2W2DMQ9</accession>
<name>A0A2W2DMQ9_9ACTN</name>
<evidence type="ECO:0000256" key="1">
    <source>
        <dbReference type="ARBA" id="ARBA00007664"/>
    </source>
</evidence>
<evidence type="ECO:0000256" key="6">
    <source>
        <dbReference type="ARBA" id="ARBA00023145"/>
    </source>
</evidence>
<reference evidence="11 12" key="1">
    <citation type="submission" date="2018-01" db="EMBL/GenBank/DDBJ databases">
        <title>Draft genome sequence of Salinispora sp. 13K206.</title>
        <authorList>
            <person name="Sahin N."/>
            <person name="Saygin H."/>
            <person name="Ay H."/>
        </authorList>
    </citation>
    <scope>NUCLEOTIDE SEQUENCE [LARGE SCALE GENOMIC DNA]</scope>
    <source>
        <strain evidence="11 12">13K206</strain>
    </source>
</reference>
<evidence type="ECO:0000313" key="12">
    <source>
        <dbReference type="Proteomes" id="UP000248749"/>
    </source>
</evidence>
<gene>
    <name evidence="11" type="ORF">C1I99_19750</name>
</gene>
<evidence type="ECO:0000259" key="10">
    <source>
        <dbReference type="Pfam" id="PF02983"/>
    </source>
</evidence>
<dbReference type="AlphaFoldDB" id="A0A2W2DMQ9"/>
<keyword evidence="5" id="KW-0720">Serine protease</keyword>
<dbReference type="InterPro" id="IPR004236">
    <property type="entry name" value="Pept_S1_alpha_lytic"/>
</dbReference>
<evidence type="ECO:0000313" key="11">
    <source>
        <dbReference type="EMBL" id="PZF94083.1"/>
    </source>
</evidence>
<keyword evidence="6" id="KW-0865">Zymogen</keyword>
<evidence type="ECO:0000256" key="7">
    <source>
        <dbReference type="ARBA" id="ARBA00023157"/>
    </source>
</evidence>
<dbReference type="CDD" id="cd21112">
    <property type="entry name" value="alphaLP-like"/>
    <property type="match status" value="1"/>
</dbReference>
<dbReference type="PRINTS" id="PR00861">
    <property type="entry name" value="ALYTICPTASE"/>
</dbReference>
<dbReference type="Pfam" id="PF02983">
    <property type="entry name" value="Pro_Al_protease"/>
    <property type="match status" value="1"/>
</dbReference>
<dbReference type="InterPro" id="IPR009003">
    <property type="entry name" value="Peptidase_S1_PA"/>
</dbReference>
<dbReference type="GO" id="GO:0005576">
    <property type="term" value="C:extracellular region"/>
    <property type="evidence" value="ECO:0007669"/>
    <property type="project" value="InterPro"/>
</dbReference>
<organism evidence="11 12">
    <name type="scientific">Micromonospora deserti</name>
    <dbReference type="NCBI Taxonomy" id="2070366"/>
    <lineage>
        <taxon>Bacteria</taxon>
        <taxon>Bacillati</taxon>
        <taxon>Actinomycetota</taxon>
        <taxon>Actinomycetes</taxon>
        <taxon>Micromonosporales</taxon>
        <taxon>Micromonosporaceae</taxon>
        <taxon>Micromonospora</taxon>
    </lineage>
</organism>
<feature type="active site" description="Charge relay system" evidence="8">
    <location>
        <position position="302"/>
    </location>
</feature>
<dbReference type="SUPFAM" id="SSF50494">
    <property type="entry name" value="Trypsin-like serine proteases"/>
    <property type="match status" value="1"/>
</dbReference>
<keyword evidence="4" id="KW-0378">Hydrolase</keyword>
<keyword evidence="3" id="KW-0732">Signal</keyword>
<evidence type="ECO:0000256" key="4">
    <source>
        <dbReference type="ARBA" id="ARBA00022801"/>
    </source>
</evidence>
<evidence type="ECO:0000256" key="5">
    <source>
        <dbReference type="ARBA" id="ARBA00022825"/>
    </source>
</evidence>
<keyword evidence="2 11" id="KW-0645">Protease</keyword>
<keyword evidence="12" id="KW-1185">Reference proteome</keyword>
<comment type="similarity">
    <text evidence="1">Belongs to the peptidase S1 family.</text>
</comment>
<feature type="active site" description="Charge relay system" evidence="8">
    <location>
        <position position="193"/>
    </location>
</feature>
<comment type="caution">
    <text evidence="11">The sequence shown here is derived from an EMBL/GenBank/DDBJ whole genome shotgun (WGS) entry which is preliminary data.</text>
</comment>
<proteinExistence type="inferred from homology"/>
<dbReference type="GO" id="GO:0006508">
    <property type="term" value="P:proteolysis"/>
    <property type="evidence" value="ECO:0007669"/>
    <property type="project" value="UniProtKB-KW"/>
</dbReference>
<feature type="active site" description="Charge relay system" evidence="8">
    <location>
        <position position="222"/>
    </location>
</feature>
<evidence type="ECO:0000256" key="2">
    <source>
        <dbReference type="ARBA" id="ARBA00022670"/>
    </source>
</evidence>
<feature type="domain" description="Peptidase S1A alpha-lytic prodomain" evidence="10">
    <location>
        <begin position="83"/>
        <end position="136"/>
    </location>
</feature>
<keyword evidence="7 9" id="KW-1015">Disulfide bond</keyword>
<protein>
    <submittedName>
        <fullName evidence="11">Serine protease</fullName>
    </submittedName>
</protein>
<dbReference type="InterPro" id="IPR043504">
    <property type="entry name" value="Peptidase_S1_PA_chymotrypsin"/>
</dbReference>
<sequence length="352" mass="36671">MVGGLLVPSAAQADPSSPAAAPDLSDTAGISGTGARALADSLGKYRTGGVFIDDGGQMIVAVTDQAAAQTVREAGGVPKIVAYSTATLQSVHTEFDKLAGIPGTSWGVDQSTNQVSVELDSTVSPANAAKLRAVAEKFGSAVRVERISGKIKKEEIYTSGGDSIRNTYHSLYCSIGFNVRTSSGNRHFVTAGHCAEGTQHWYDTASGEYLGNRTSVSWPGNDYAVIDYTQSDVTAYGTVNDDTQQISSSRYPYDGESVSRAGATSNDLVGQVLLTSTTVTYDSGETLYGMIKTSLCGKGGDSGGPVYHGTVALGIHSGSNTGDDPCNTSVSDKRGYHQPVQEVLSAKGLYVY</sequence>
<evidence type="ECO:0000256" key="9">
    <source>
        <dbReference type="PIRSR" id="PIRSR001134-2"/>
    </source>
</evidence>
<dbReference type="PIRSF" id="PIRSF001134">
    <property type="entry name" value="Streptogrisin"/>
    <property type="match status" value="1"/>
</dbReference>